<keyword evidence="2 6" id="KW-0812">Transmembrane</keyword>
<dbReference type="STRING" id="261392.SAMN02745149_01027"/>
<accession>A0A1T4K6A1</accession>
<dbReference type="EMBL" id="FUWG01000006">
    <property type="protein sequence ID" value="SJZ37946.1"/>
    <property type="molecule type" value="Genomic_DNA"/>
</dbReference>
<feature type="region of interest" description="Disordered" evidence="5">
    <location>
        <begin position="203"/>
        <end position="246"/>
    </location>
</feature>
<dbReference type="Gene3D" id="1.20.1540.10">
    <property type="entry name" value="Rhomboid-like"/>
    <property type="match status" value="1"/>
</dbReference>
<dbReference type="InterPro" id="IPR035952">
    <property type="entry name" value="Rhomboid-like_sf"/>
</dbReference>
<sequence length="246" mass="26561">MGKKSSFFKKIRISYNAPVTLTFALTAVLIMVLNALLKGTLIPAFFTVPGGAGSSAPFNIHVPLDYLRLVLHIFGHADWNHLVSNLSFILLLGPVIEERYGSPVLALMMLVTSLVTGVLNACFSPLPMLGSSDIAFMMILLTSFTSISKNEIPLSFILILILYVGRELFARPSDQNIATLAHIAGGLCGSMFAFLAMPKAASRKNGTAQKKQDDRNKSSDEGCSRTVKNKPAPEEDDSTVVGSIEL</sequence>
<evidence type="ECO:0000313" key="9">
    <source>
        <dbReference type="Proteomes" id="UP000190423"/>
    </source>
</evidence>
<evidence type="ECO:0000259" key="7">
    <source>
        <dbReference type="Pfam" id="PF01694"/>
    </source>
</evidence>
<feature type="domain" description="Peptidase S54 rhomboid" evidence="7">
    <location>
        <begin position="66"/>
        <end position="197"/>
    </location>
</feature>
<proteinExistence type="predicted"/>
<keyword evidence="3 6" id="KW-1133">Transmembrane helix</keyword>
<dbReference type="Proteomes" id="UP000190423">
    <property type="component" value="Unassembled WGS sequence"/>
</dbReference>
<dbReference type="GO" id="GO:0016020">
    <property type="term" value="C:membrane"/>
    <property type="evidence" value="ECO:0007669"/>
    <property type="project" value="UniProtKB-SubCell"/>
</dbReference>
<dbReference type="SUPFAM" id="SSF144091">
    <property type="entry name" value="Rhomboid-like"/>
    <property type="match status" value="1"/>
</dbReference>
<keyword evidence="8" id="KW-0378">Hydrolase</keyword>
<dbReference type="RefSeq" id="WP_234975379.1">
    <property type="nucleotide sequence ID" value="NZ_FUWG01000006.1"/>
</dbReference>
<keyword evidence="9" id="KW-1185">Reference proteome</keyword>
<evidence type="ECO:0000256" key="2">
    <source>
        <dbReference type="ARBA" id="ARBA00022692"/>
    </source>
</evidence>
<dbReference type="GO" id="GO:0004252">
    <property type="term" value="F:serine-type endopeptidase activity"/>
    <property type="evidence" value="ECO:0007669"/>
    <property type="project" value="InterPro"/>
</dbReference>
<dbReference type="Pfam" id="PF01694">
    <property type="entry name" value="Rhomboid"/>
    <property type="match status" value="1"/>
</dbReference>
<evidence type="ECO:0000313" key="8">
    <source>
        <dbReference type="EMBL" id="SJZ37946.1"/>
    </source>
</evidence>
<feature type="transmembrane region" description="Helical" evidence="6">
    <location>
        <begin position="177"/>
        <end position="197"/>
    </location>
</feature>
<keyword evidence="8" id="KW-0645">Protease</keyword>
<comment type="subcellular location">
    <subcellularLocation>
        <location evidence="1">Membrane</location>
        <topology evidence="1">Multi-pass membrane protein</topology>
    </subcellularLocation>
</comment>
<feature type="transmembrane region" description="Helical" evidence="6">
    <location>
        <begin position="134"/>
        <end position="165"/>
    </location>
</feature>
<evidence type="ECO:0000256" key="1">
    <source>
        <dbReference type="ARBA" id="ARBA00004141"/>
    </source>
</evidence>
<dbReference type="InterPro" id="IPR022764">
    <property type="entry name" value="Peptidase_S54_rhomboid_dom"/>
</dbReference>
<dbReference type="GO" id="GO:0006508">
    <property type="term" value="P:proteolysis"/>
    <property type="evidence" value="ECO:0007669"/>
    <property type="project" value="UniProtKB-KW"/>
</dbReference>
<organism evidence="8 9">
    <name type="scientific">Treponema porcinum</name>
    <dbReference type="NCBI Taxonomy" id="261392"/>
    <lineage>
        <taxon>Bacteria</taxon>
        <taxon>Pseudomonadati</taxon>
        <taxon>Spirochaetota</taxon>
        <taxon>Spirochaetia</taxon>
        <taxon>Spirochaetales</taxon>
        <taxon>Treponemataceae</taxon>
        <taxon>Treponema</taxon>
    </lineage>
</organism>
<gene>
    <name evidence="8" type="ORF">SAMN02745149_01027</name>
</gene>
<feature type="transmembrane region" description="Helical" evidence="6">
    <location>
        <begin position="104"/>
        <end position="128"/>
    </location>
</feature>
<reference evidence="8 9" key="1">
    <citation type="submission" date="2017-02" db="EMBL/GenBank/DDBJ databases">
        <authorList>
            <person name="Peterson S.W."/>
        </authorList>
    </citation>
    <scope>NUCLEOTIDE SEQUENCE [LARGE SCALE GENOMIC DNA]</scope>
    <source>
        <strain evidence="8 9">ATCC BAA-908</strain>
    </source>
</reference>
<dbReference type="AlphaFoldDB" id="A0A1T4K6A1"/>
<evidence type="ECO:0000256" key="3">
    <source>
        <dbReference type="ARBA" id="ARBA00022989"/>
    </source>
</evidence>
<name>A0A1T4K6A1_TREPO</name>
<evidence type="ECO:0000256" key="4">
    <source>
        <dbReference type="ARBA" id="ARBA00023136"/>
    </source>
</evidence>
<feature type="transmembrane region" description="Helical" evidence="6">
    <location>
        <begin position="21"/>
        <end position="46"/>
    </location>
</feature>
<evidence type="ECO:0000256" key="6">
    <source>
        <dbReference type="SAM" id="Phobius"/>
    </source>
</evidence>
<dbReference type="PANTHER" id="PTHR43066">
    <property type="entry name" value="RHOMBOID-RELATED PROTEIN"/>
    <property type="match status" value="1"/>
</dbReference>
<feature type="compositionally biased region" description="Basic and acidic residues" evidence="5">
    <location>
        <begin position="210"/>
        <end position="223"/>
    </location>
</feature>
<evidence type="ECO:0000256" key="5">
    <source>
        <dbReference type="SAM" id="MobiDB-lite"/>
    </source>
</evidence>
<dbReference type="GeneID" id="78316330"/>
<keyword evidence="4 6" id="KW-0472">Membrane</keyword>
<protein>
    <submittedName>
        <fullName evidence="8">Membrane associated serine protease, rhomboid family</fullName>
    </submittedName>
</protein>